<feature type="compositionally biased region" description="Acidic residues" evidence="9">
    <location>
        <begin position="312"/>
        <end position="325"/>
    </location>
</feature>
<evidence type="ECO:0000256" key="9">
    <source>
        <dbReference type="SAM" id="MobiDB-lite"/>
    </source>
</evidence>
<dbReference type="GO" id="GO:0006357">
    <property type="term" value="P:regulation of transcription by RNA polymerase II"/>
    <property type="evidence" value="ECO:0007669"/>
    <property type="project" value="TreeGrafter"/>
</dbReference>
<keyword evidence="6" id="KW-0238">DNA-binding</keyword>
<dbReference type="AlphaFoldDB" id="A0A914P511"/>
<dbReference type="PANTHER" id="PTHR24404">
    <property type="entry name" value="ZINC FINGER PROTEIN"/>
    <property type="match status" value="1"/>
</dbReference>
<feature type="compositionally biased region" description="Acidic residues" evidence="9">
    <location>
        <begin position="349"/>
        <end position="362"/>
    </location>
</feature>
<organism evidence="11 12">
    <name type="scientific">Panagrolaimus davidi</name>
    <dbReference type="NCBI Taxonomy" id="227884"/>
    <lineage>
        <taxon>Eukaryota</taxon>
        <taxon>Metazoa</taxon>
        <taxon>Ecdysozoa</taxon>
        <taxon>Nematoda</taxon>
        <taxon>Chromadorea</taxon>
        <taxon>Rhabditida</taxon>
        <taxon>Tylenchina</taxon>
        <taxon>Panagrolaimomorpha</taxon>
        <taxon>Panagrolaimoidea</taxon>
        <taxon>Panagrolaimidae</taxon>
        <taxon>Panagrolaimus</taxon>
    </lineage>
</organism>
<dbReference type="InterPro" id="IPR013087">
    <property type="entry name" value="Znf_C2H2_type"/>
</dbReference>
<keyword evidence="2" id="KW-0479">Metal-binding</keyword>
<dbReference type="SMART" id="SM00355">
    <property type="entry name" value="ZnF_C2H2"/>
    <property type="match status" value="3"/>
</dbReference>
<feature type="compositionally biased region" description="Polar residues" evidence="9">
    <location>
        <begin position="89"/>
        <end position="98"/>
    </location>
</feature>
<evidence type="ECO:0000256" key="8">
    <source>
        <dbReference type="PROSITE-ProRule" id="PRU00042"/>
    </source>
</evidence>
<evidence type="ECO:0000256" key="2">
    <source>
        <dbReference type="ARBA" id="ARBA00022723"/>
    </source>
</evidence>
<evidence type="ECO:0000256" key="3">
    <source>
        <dbReference type="ARBA" id="ARBA00022737"/>
    </source>
</evidence>
<dbReference type="GO" id="GO:0008270">
    <property type="term" value="F:zinc ion binding"/>
    <property type="evidence" value="ECO:0007669"/>
    <property type="project" value="UniProtKB-KW"/>
</dbReference>
<feature type="region of interest" description="Disordered" evidence="9">
    <location>
        <begin position="235"/>
        <end position="268"/>
    </location>
</feature>
<dbReference type="GO" id="GO:0000978">
    <property type="term" value="F:RNA polymerase II cis-regulatory region sequence-specific DNA binding"/>
    <property type="evidence" value="ECO:0007669"/>
    <property type="project" value="TreeGrafter"/>
</dbReference>
<dbReference type="GO" id="GO:0005634">
    <property type="term" value="C:nucleus"/>
    <property type="evidence" value="ECO:0007669"/>
    <property type="project" value="UniProtKB-SubCell"/>
</dbReference>
<dbReference type="SUPFAM" id="SSF57667">
    <property type="entry name" value="beta-beta-alpha zinc fingers"/>
    <property type="match status" value="1"/>
</dbReference>
<dbReference type="InterPro" id="IPR036236">
    <property type="entry name" value="Znf_C2H2_sf"/>
</dbReference>
<feature type="domain" description="C2H2-type" evidence="10">
    <location>
        <begin position="159"/>
        <end position="186"/>
    </location>
</feature>
<dbReference type="Gene3D" id="3.30.160.60">
    <property type="entry name" value="Classic Zinc Finger"/>
    <property type="match status" value="1"/>
</dbReference>
<comment type="subcellular location">
    <subcellularLocation>
        <location evidence="1">Nucleus</location>
    </subcellularLocation>
</comment>
<dbReference type="PANTHER" id="PTHR24404:SF114">
    <property type="entry name" value="KLUMPFUSS, ISOFORM B-RELATED"/>
    <property type="match status" value="1"/>
</dbReference>
<keyword evidence="7" id="KW-0539">Nucleus</keyword>
<dbReference type="WBParaSite" id="PDA_v2.g10159.t1">
    <property type="protein sequence ID" value="PDA_v2.g10159.t1"/>
    <property type="gene ID" value="PDA_v2.g10159"/>
</dbReference>
<dbReference type="PROSITE" id="PS50157">
    <property type="entry name" value="ZINC_FINGER_C2H2_2"/>
    <property type="match status" value="2"/>
</dbReference>
<keyword evidence="11" id="KW-1185">Reference proteome</keyword>
<protein>
    <submittedName>
        <fullName evidence="12">C2H2-type domain-containing protein</fullName>
    </submittedName>
</protein>
<feature type="domain" description="C2H2-type" evidence="10">
    <location>
        <begin position="186"/>
        <end position="214"/>
    </location>
</feature>
<evidence type="ECO:0000256" key="4">
    <source>
        <dbReference type="ARBA" id="ARBA00022771"/>
    </source>
</evidence>
<feature type="compositionally biased region" description="Basic and acidic residues" evidence="9">
    <location>
        <begin position="296"/>
        <end position="311"/>
    </location>
</feature>
<accession>A0A914P511</accession>
<evidence type="ECO:0000313" key="12">
    <source>
        <dbReference type="WBParaSite" id="PDA_v2.g10159.t1"/>
    </source>
</evidence>
<feature type="region of interest" description="Disordered" evidence="9">
    <location>
        <begin position="296"/>
        <end position="370"/>
    </location>
</feature>
<evidence type="ECO:0000313" key="11">
    <source>
        <dbReference type="Proteomes" id="UP000887578"/>
    </source>
</evidence>
<dbReference type="GO" id="GO:0003700">
    <property type="term" value="F:DNA-binding transcription factor activity"/>
    <property type="evidence" value="ECO:0007669"/>
    <property type="project" value="TreeGrafter"/>
</dbReference>
<reference evidence="12" key="1">
    <citation type="submission" date="2022-11" db="UniProtKB">
        <authorList>
            <consortium name="WormBaseParasite"/>
        </authorList>
    </citation>
    <scope>IDENTIFICATION</scope>
</reference>
<evidence type="ECO:0000256" key="5">
    <source>
        <dbReference type="ARBA" id="ARBA00022833"/>
    </source>
</evidence>
<keyword evidence="4 8" id="KW-0863">Zinc-finger</keyword>
<name>A0A914P511_9BILA</name>
<evidence type="ECO:0000259" key="10">
    <source>
        <dbReference type="PROSITE" id="PS50157"/>
    </source>
</evidence>
<proteinExistence type="predicted"/>
<dbReference type="Proteomes" id="UP000887578">
    <property type="component" value="Unplaced"/>
</dbReference>
<keyword evidence="5" id="KW-0862">Zinc</keyword>
<dbReference type="PROSITE" id="PS00028">
    <property type="entry name" value="ZINC_FINGER_C2H2_1"/>
    <property type="match status" value="3"/>
</dbReference>
<evidence type="ECO:0000256" key="1">
    <source>
        <dbReference type="ARBA" id="ARBA00004123"/>
    </source>
</evidence>
<evidence type="ECO:0000256" key="7">
    <source>
        <dbReference type="ARBA" id="ARBA00023242"/>
    </source>
</evidence>
<sequence length="370" mass="42631">MRVTISWDDIGHIKEFFGSNLERFQSKFEDKFADVIPKALQELQKGPKDTAEADKILESLKAKHEADQKAGKLKKKSTKKHEYRDRVSPYSTASSTPALTPPMDSIESQDDADSRTCFVCSQVLASKSSLFRHVRRKHPYAEDYTRTAISASSNTNLPYNCAICSKGFVDLRVLSQHQKRHQPKSLQCPHCNRRYAFKNEMRKHLHRVHKIEYKEIPEDLTEYAKLTKDGEIYKDSHAGRPFKKPDVADEEASVAKDEHDEKNSEIKSQCDEAEQLIEHESDDEDVDDLLLKKLSESNEVQEKKEDIIVETKEEDESDEDEDVDDLLLKKLSESNEVQEKKEDIIVETKEEDESDEDEDVDDLLLQQLNS</sequence>
<keyword evidence="3" id="KW-0677">Repeat</keyword>
<dbReference type="InterPro" id="IPR050589">
    <property type="entry name" value="Ikaros_C2H2-ZF"/>
</dbReference>
<feature type="compositionally biased region" description="Basic and acidic residues" evidence="9">
    <location>
        <begin position="326"/>
        <end position="348"/>
    </location>
</feature>
<evidence type="ECO:0000256" key="6">
    <source>
        <dbReference type="ARBA" id="ARBA00023125"/>
    </source>
</evidence>
<feature type="region of interest" description="Disordered" evidence="9">
    <location>
        <begin position="62"/>
        <end position="109"/>
    </location>
</feature>